<proteinExistence type="predicted"/>
<name>A0ABP4XDA4_9MICO</name>
<keyword evidence="1" id="KW-0732">Signal</keyword>
<gene>
    <name evidence="2" type="ORF">GCM10009810_38800</name>
</gene>
<comment type="caution">
    <text evidence="2">The sequence shown here is derived from an EMBL/GenBank/DDBJ whole genome shotgun (WGS) entry which is preliminary data.</text>
</comment>
<feature type="chain" id="PRO_5047323146" description="Response regulatory domain-containing protein" evidence="1">
    <location>
        <begin position="19"/>
        <end position="425"/>
    </location>
</feature>
<dbReference type="RefSeq" id="WP_344069663.1">
    <property type="nucleotide sequence ID" value="NZ_BAAAPN010000107.1"/>
</dbReference>
<keyword evidence="3" id="KW-1185">Reference proteome</keyword>
<evidence type="ECO:0000313" key="3">
    <source>
        <dbReference type="Proteomes" id="UP001501475"/>
    </source>
</evidence>
<evidence type="ECO:0000256" key="1">
    <source>
        <dbReference type="SAM" id="SignalP"/>
    </source>
</evidence>
<feature type="signal peptide" evidence="1">
    <location>
        <begin position="1"/>
        <end position="18"/>
    </location>
</feature>
<evidence type="ECO:0000313" key="2">
    <source>
        <dbReference type="EMBL" id="GAA1778069.1"/>
    </source>
</evidence>
<dbReference type="EMBL" id="BAAAPN010000107">
    <property type="protein sequence ID" value="GAA1778069.1"/>
    <property type="molecule type" value="Genomic_DNA"/>
</dbReference>
<protein>
    <recommendedName>
        <fullName evidence="4">Response regulatory domain-containing protein</fullName>
    </recommendedName>
</protein>
<organism evidence="2 3">
    <name type="scientific">Nostocoides vanveenii</name>
    <dbReference type="NCBI Taxonomy" id="330835"/>
    <lineage>
        <taxon>Bacteria</taxon>
        <taxon>Bacillati</taxon>
        <taxon>Actinomycetota</taxon>
        <taxon>Actinomycetes</taxon>
        <taxon>Micrococcales</taxon>
        <taxon>Intrasporangiaceae</taxon>
        <taxon>Nostocoides</taxon>
    </lineage>
</organism>
<dbReference type="Proteomes" id="UP001501475">
    <property type="component" value="Unassembled WGS sequence"/>
</dbReference>
<reference evidence="3" key="1">
    <citation type="journal article" date="2019" name="Int. J. Syst. Evol. Microbiol.">
        <title>The Global Catalogue of Microorganisms (GCM) 10K type strain sequencing project: providing services to taxonomists for standard genome sequencing and annotation.</title>
        <authorList>
            <consortium name="The Broad Institute Genomics Platform"/>
            <consortium name="The Broad Institute Genome Sequencing Center for Infectious Disease"/>
            <person name="Wu L."/>
            <person name="Ma J."/>
        </authorList>
    </citation>
    <scope>NUCLEOTIDE SEQUENCE [LARGE SCALE GENOMIC DNA]</scope>
    <source>
        <strain evidence="3">JCM 15591</strain>
    </source>
</reference>
<evidence type="ECO:0008006" key="4">
    <source>
        <dbReference type="Google" id="ProtNLM"/>
    </source>
</evidence>
<accession>A0ABP4XDA4</accession>
<sequence length="425" mass="43713">MTGTLVSSWAFAPWRAQAARTAAAWLTTFAPQPFDVVRADLSDAVPRARPVPPVDAAIRSSISLPYAAGSPAPIAAPRDWVAIETYAEAAHRAVVGWRSRGAAWDLGYSGPTGLADHLLLAVLREQEVVPRWVAHLDDVPTHGETGAVGGEAVAPGALLVAAERILTGAGLALPDSDEVADLVLTLIAARADEIVVGGEALASALLTTPAWSPHRSALATRLRLWTPTANGASVAGLALPPRPGYAPGAGAEPSDGLGELVSPASDSRIASATAGPTAGAGVVRIAGWVPGSRAATVAPLLSALGLLSPDERAAIALHLVTDESATLAPLLRDLDLEKGVVVSDDFAGTPDFALVVDRPSPEGLGWSPRELSELAEWRELGVPIILLAPQDSPLTHAAADHHLPTEHVSAARALLARLAAEKSSN</sequence>